<gene>
    <name evidence="1" type="ORF">FJQ98_16590</name>
</gene>
<reference evidence="1 2" key="1">
    <citation type="submission" date="2020-01" db="EMBL/GenBank/DDBJ databases">
        <authorList>
            <person name="Liu G."/>
            <person name="Liu B."/>
        </authorList>
    </citation>
    <scope>NUCLEOTIDE SEQUENCE [LARGE SCALE GENOMIC DNA]</scope>
    <source>
        <strain evidence="1 2">FJAT-51161</strain>
    </source>
</reference>
<evidence type="ECO:0000313" key="2">
    <source>
        <dbReference type="Proteomes" id="UP000596049"/>
    </source>
</evidence>
<dbReference type="Proteomes" id="UP000596049">
    <property type="component" value="Chromosome"/>
</dbReference>
<dbReference type="RefSeq" id="WP_053595676.1">
    <property type="nucleotide sequence ID" value="NZ_CP067341.1"/>
</dbReference>
<evidence type="ECO:0000313" key="1">
    <source>
        <dbReference type="EMBL" id="QQP10864.1"/>
    </source>
</evidence>
<accession>A0ABX7ARJ8</accession>
<name>A0ABX7ARJ8_9BACI</name>
<sequence length="74" mass="8137">MAALQTEAIKELTKGLTQIKVNGGDAEDFIYLEDGSDLDHDNYDIALTALGFDGTHKETDFDAALENFFLNIVI</sequence>
<proteinExistence type="predicted"/>
<protein>
    <submittedName>
        <fullName evidence="1">Uncharacterized protein</fullName>
    </submittedName>
</protein>
<keyword evidence="2" id="KW-1185">Reference proteome</keyword>
<dbReference type="EMBL" id="CP067341">
    <property type="protein sequence ID" value="QQP10864.1"/>
    <property type="molecule type" value="Genomic_DNA"/>
</dbReference>
<organism evidence="1 2">
    <name type="scientific">Lysinibacillus agricola</name>
    <dbReference type="NCBI Taxonomy" id="2590012"/>
    <lineage>
        <taxon>Bacteria</taxon>
        <taxon>Bacillati</taxon>
        <taxon>Bacillota</taxon>
        <taxon>Bacilli</taxon>
        <taxon>Bacillales</taxon>
        <taxon>Bacillaceae</taxon>
        <taxon>Lysinibacillus</taxon>
    </lineage>
</organism>